<comment type="caution">
    <text evidence="7">The sequence shown here is derived from an EMBL/GenBank/DDBJ whole genome shotgun (WGS) entry which is preliminary data.</text>
</comment>
<evidence type="ECO:0000256" key="1">
    <source>
        <dbReference type="ARBA" id="ARBA00022490"/>
    </source>
</evidence>
<evidence type="ECO:0000259" key="6">
    <source>
        <dbReference type="Pfam" id="PF01330"/>
    </source>
</evidence>
<evidence type="ECO:0000313" key="7">
    <source>
        <dbReference type="EMBL" id="HDD45428.1"/>
    </source>
</evidence>
<proteinExistence type="predicted"/>
<dbReference type="GO" id="GO:0003677">
    <property type="term" value="F:DNA binding"/>
    <property type="evidence" value="ECO:0007669"/>
    <property type="project" value="UniProtKB-KW"/>
</dbReference>
<organism evidence="7">
    <name type="scientific">Desulfofervidus auxilii</name>
    <dbReference type="NCBI Taxonomy" id="1621989"/>
    <lineage>
        <taxon>Bacteria</taxon>
        <taxon>Pseudomonadati</taxon>
        <taxon>Thermodesulfobacteriota</taxon>
        <taxon>Candidatus Desulfofervidia</taxon>
        <taxon>Candidatus Desulfofervidales</taxon>
        <taxon>Candidatus Desulfofervidaceae</taxon>
        <taxon>Candidatus Desulfofervidus</taxon>
    </lineage>
</organism>
<feature type="non-terminal residue" evidence="7">
    <location>
        <position position="115"/>
    </location>
</feature>
<dbReference type="Pfam" id="PF14520">
    <property type="entry name" value="HHH_5"/>
    <property type="match status" value="1"/>
</dbReference>
<dbReference type="SUPFAM" id="SSF47781">
    <property type="entry name" value="RuvA domain 2-like"/>
    <property type="match status" value="1"/>
</dbReference>
<dbReference type="Proteomes" id="UP000886289">
    <property type="component" value="Unassembled WGS sequence"/>
</dbReference>
<name>A0A7C0Y718_DESA2</name>
<keyword evidence="3" id="KW-0238">DNA-binding</keyword>
<dbReference type="EMBL" id="DRBS01000419">
    <property type="protein sequence ID" value="HDD45428.1"/>
    <property type="molecule type" value="Genomic_DNA"/>
</dbReference>
<dbReference type="SUPFAM" id="SSF50249">
    <property type="entry name" value="Nucleic acid-binding proteins"/>
    <property type="match status" value="1"/>
</dbReference>
<dbReference type="GO" id="GO:0009378">
    <property type="term" value="F:four-way junction helicase activity"/>
    <property type="evidence" value="ECO:0007669"/>
    <property type="project" value="InterPro"/>
</dbReference>
<dbReference type="InterPro" id="IPR012340">
    <property type="entry name" value="NA-bd_OB-fold"/>
</dbReference>
<evidence type="ECO:0000256" key="4">
    <source>
        <dbReference type="ARBA" id="ARBA00023172"/>
    </source>
</evidence>
<keyword evidence="2" id="KW-0227">DNA damage</keyword>
<dbReference type="Gene3D" id="2.40.50.140">
    <property type="entry name" value="Nucleic acid-binding proteins"/>
    <property type="match status" value="1"/>
</dbReference>
<feature type="domain" description="DNA helicase Holliday junction RuvA type" evidence="6">
    <location>
        <begin position="1"/>
        <end position="62"/>
    </location>
</feature>
<dbReference type="NCBIfam" id="TIGR00084">
    <property type="entry name" value="ruvA"/>
    <property type="match status" value="1"/>
</dbReference>
<keyword evidence="5" id="KW-0234">DNA repair</keyword>
<evidence type="ECO:0000256" key="5">
    <source>
        <dbReference type="ARBA" id="ARBA00023204"/>
    </source>
</evidence>
<evidence type="ECO:0000256" key="2">
    <source>
        <dbReference type="ARBA" id="ARBA00022763"/>
    </source>
</evidence>
<dbReference type="GO" id="GO:0006281">
    <property type="term" value="P:DNA repair"/>
    <property type="evidence" value="ECO:0007669"/>
    <property type="project" value="UniProtKB-KW"/>
</dbReference>
<dbReference type="InterPro" id="IPR010994">
    <property type="entry name" value="RuvA_2-like"/>
</dbReference>
<keyword evidence="1" id="KW-0963">Cytoplasm</keyword>
<accession>A0A7C0Y718</accession>
<dbReference type="AlphaFoldDB" id="A0A7C0Y718"/>
<dbReference type="Pfam" id="PF01330">
    <property type="entry name" value="RuvA_N"/>
    <property type="match status" value="1"/>
</dbReference>
<evidence type="ECO:0000256" key="3">
    <source>
        <dbReference type="ARBA" id="ARBA00023125"/>
    </source>
</evidence>
<sequence length="115" mass="12923">MIGYLEGTLLFKLPYYIIILVNGVGYQVEVPLSTFSELPEKGENIKLYIHTYSKDNVLKLYGFSSLEEKELFSNLIEISGIGPKLALNILSRITPSEFSEIINNGDLRRLKAIPG</sequence>
<reference evidence="7" key="1">
    <citation type="journal article" date="2020" name="mSystems">
        <title>Genome- and Community-Level Interaction Insights into Carbon Utilization and Element Cycling Functions of Hydrothermarchaeota in Hydrothermal Sediment.</title>
        <authorList>
            <person name="Zhou Z."/>
            <person name="Liu Y."/>
            <person name="Xu W."/>
            <person name="Pan J."/>
            <person name="Luo Z.H."/>
            <person name="Li M."/>
        </authorList>
    </citation>
    <scope>NUCLEOTIDE SEQUENCE [LARGE SCALE GENOMIC DNA]</scope>
    <source>
        <strain evidence="7">HyVt-233</strain>
    </source>
</reference>
<dbReference type="GO" id="GO:0005524">
    <property type="term" value="F:ATP binding"/>
    <property type="evidence" value="ECO:0007669"/>
    <property type="project" value="InterPro"/>
</dbReference>
<keyword evidence="4" id="KW-0233">DNA recombination</keyword>
<dbReference type="GO" id="GO:0006310">
    <property type="term" value="P:DNA recombination"/>
    <property type="evidence" value="ECO:0007669"/>
    <property type="project" value="UniProtKB-KW"/>
</dbReference>
<gene>
    <name evidence="7" type="ORF">ENG63_11330</name>
</gene>
<protein>
    <submittedName>
        <fullName evidence="7">Holliday junction branch migration protein RuvA</fullName>
    </submittedName>
</protein>
<dbReference type="Gene3D" id="1.10.150.20">
    <property type="entry name" value="5' to 3' exonuclease, C-terminal subdomain"/>
    <property type="match status" value="1"/>
</dbReference>
<dbReference type="InterPro" id="IPR000085">
    <property type="entry name" value="RuvA"/>
</dbReference>
<dbReference type="InterPro" id="IPR013849">
    <property type="entry name" value="DNA_helicase_Holl-junc_RuvA_I"/>
</dbReference>